<geneLocation type="plasmid" evidence="1 2">
    <name>pBRH01</name>
</geneLocation>
<dbReference type="HOGENOM" id="CLU_3363871_0_0_4"/>
<dbReference type="EMBL" id="FR687360">
    <property type="protein sequence ID" value="CBW76461.1"/>
    <property type="molecule type" value="Genomic_DNA"/>
</dbReference>
<evidence type="ECO:0000313" key="2">
    <source>
        <dbReference type="Proteomes" id="UP000007437"/>
    </source>
</evidence>
<protein>
    <submittedName>
        <fullName evidence="1">Uncharacterized protein</fullName>
    </submittedName>
</protein>
<dbReference type="AlphaFoldDB" id="E5ATN7"/>
<name>E5ATN7_MYCRK</name>
<organism evidence="1 2">
    <name type="scientific">Mycetohabitans rhizoxinica (strain DSM 19002 / CIP 109453 / HKI 454)</name>
    <name type="common">Paraburkholderia rhizoxinica</name>
    <dbReference type="NCBI Taxonomy" id="882378"/>
    <lineage>
        <taxon>Bacteria</taxon>
        <taxon>Pseudomonadati</taxon>
        <taxon>Pseudomonadota</taxon>
        <taxon>Betaproteobacteria</taxon>
        <taxon>Burkholderiales</taxon>
        <taxon>Burkholderiaceae</taxon>
        <taxon>Mycetohabitans</taxon>
    </lineage>
</organism>
<dbReference type="KEGG" id="brh:RBRH_03988"/>
<gene>
    <name evidence="1" type="ordered locus">RBRH_03988</name>
</gene>
<sequence>MRLRANWHYNRSSKTVKKNRASQYVAQARRHWVQY</sequence>
<reference evidence="1 2" key="1">
    <citation type="journal article" date="2011" name="J. Bacteriol.">
        <title>Complete genome sequence of Burkholderia rhizoxinica, an endosymbiont of Rhizopus microsporus.</title>
        <authorList>
            <person name="Lackner G."/>
            <person name="Moebius N."/>
            <person name="Partida-Martinez L."/>
            <person name="Hertweck C."/>
        </authorList>
    </citation>
    <scope>NUCLEOTIDE SEQUENCE [LARGE SCALE GENOMIC DNA]</scope>
    <source>
        <strain evidence="2">DSM 19002 / CIP 109453 / HKI 454</strain>
        <plasmid evidence="1 2">pBRH01</plasmid>
    </source>
</reference>
<proteinExistence type="predicted"/>
<dbReference type="Proteomes" id="UP000007437">
    <property type="component" value="Plasmid pBRH01"/>
</dbReference>
<accession>E5ATN7</accession>
<evidence type="ECO:0000313" key="1">
    <source>
        <dbReference type="EMBL" id="CBW76461.1"/>
    </source>
</evidence>
<keyword evidence="1" id="KW-0614">Plasmid</keyword>